<dbReference type="EMBL" id="AQHZ01000029">
    <property type="protein sequence ID" value="ENO17376.1"/>
    <property type="molecule type" value="Genomic_DNA"/>
</dbReference>
<dbReference type="AlphaFoldDB" id="N6X0R5"/>
<sequence>MIQSVIFDLDGLLIDSEMVFYRIYRDMLATIGHEFTLTDYLSGFSGRPIRPIMADFIFRFGLPATLEEACAHVESEEVEARRRGIPLKPGARQLLEDLRESGLSIALGTSSTRERASSILEAHGILDRFDALICAEDITRGKPDPQVFLSAAAALGTAPAHCLVLEDSEMGIEAAHAASIPVVCVPDLKQPDEAHRAMTTRVLNSLAEVSPQLLATLPRP</sequence>
<evidence type="ECO:0000313" key="1">
    <source>
        <dbReference type="EMBL" id="ENO17376.1"/>
    </source>
</evidence>
<dbReference type="eggNOG" id="COG0637">
    <property type="taxonomic scope" value="Bacteria"/>
</dbReference>
<dbReference type="HOGENOM" id="CLU_045011_13_3_11"/>
<keyword evidence="1" id="KW-0378">Hydrolase</keyword>
<comment type="caution">
    <text evidence="1">The sequence shown here is derived from an EMBL/GenBank/DDBJ whole genome shotgun (WGS) entry which is preliminary data.</text>
</comment>
<dbReference type="OrthoDB" id="9797743at2"/>
<keyword evidence="2" id="KW-1185">Reference proteome</keyword>
<dbReference type="Pfam" id="PF13419">
    <property type="entry name" value="HAD_2"/>
    <property type="match status" value="1"/>
</dbReference>
<dbReference type="InterPro" id="IPR023198">
    <property type="entry name" value="PGP-like_dom2"/>
</dbReference>
<accession>N6X0R5</accession>
<dbReference type="InterPro" id="IPR036412">
    <property type="entry name" value="HAD-like_sf"/>
</dbReference>
<protein>
    <submittedName>
        <fullName evidence="1">HAD-superfamily hydrolase</fullName>
    </submittedName>
</protein>
<dbReference type="SUPFAM" id="SSF56784">
    <property type="entry name" value="HAD-like"/>
    <property type="match status" value="1"/>
</dbReference>
<dbReference type="SFLD" id="SFLDG01129">
    <property type="entry name" value="C1.5:_HAD__Beta-PGM__Phosphata"/>
    <property type="match status" value="1"/>
</dbReference>
<proteinExistence type="predicted"/>
<dbReference type="NCBIfam" id="TIGR01509">
    <property type="entry name" value="HAD-SF-IA-v3"/>
    <property type="match status" value="1"/>
</dbReference>
<dbReference type="Gene3D" id="3.40.50.1000">
    <property type="entry name" value="HAD superfamily/HAD-like"/>
    <property type="match status" value="1"/>
</dbReference>
<dbReference type="SFLD" id="SFLDG01135">
    <property type="entry name" value="C1.5.6:_HAD__Beta-PGM__Phospha"/>
    <property type="match status" value="1"/>
</dbReference>
<dbReference type="SFLD" id="SFLDS00003">
    <property type="entry name" value="Haloacid_Dehalogenase"/>
    <property type="match status" value="1"/>
</dbReference>
<name>N6X0R5_9ACTO</name>
<dbReference type="PATRIC" id="fig|888050.3.peg.1838"/>
<dbReference type="STRING" id="888050.HMPREF9004_1918"/>
<dbReference type="Proteomes" id="UP000013015">
    <property type="component" value="Unassembled WGS sequence"/>
</dbReference>
<gene>
    <name evidence="1" type="ORF">HMPREF9004_1918</name>
</gene>
<dbReference type="PANTHER" id="PTHR18901:SF38">
    <property type="entry name" value="PSEUDOURIDINE-5'-PHOSPHATASE"/>
    <property type="match status" value="1"/>
</dbReference>
<dbReference type="PRINTS" id="PR00413">
    <property type="entry name" value="HADHALOGNASE"/>
</dbReference>
<dbReference type="RefSeq" id="WP_005964975.1">
    <property type="nucleotide sequence ID" value="NZ_CP040505.1"/>
</dbReference>
<dbReference type="InterPro" id="IPR023214">
    <property type="entry name" value="HAD_sf"/>
</dbReference>
<dbReference type="Gene3D" id="1.10.150.240">
    <property type="entry name" value="Putative phosphatase, domain 2"/>
    <property type="match status" value="1"/>
</dbReference>
<organism evidence="1 2">
    <name type="scientific">Schaalia cardiffensis F0333</name>
    <dbReference type="NCBI Taxonomy" id="888050"/>
    <lineage>
        <taxon>Bacteria</taxon>
        <taxon>Bacillati</taxon>
        <taxon>Actinomycetota</taxon>
        <taxon>Actinomycetes</taxon>
        <taxon>Actinomycetales</taxon>
        <taxon>Actinomycetaceae</taxon>
        <taxon>Schaalia</taxon>
    </lineage>
</organism>
<dbReference type="InterPro" id="IPR006439">
    <property type="entry name" value="HAD-SF_hydro_IA"/>
</dbReference>
<evidence type="ECO:0000313" key="2">
    <source>
        <dbReference type="Proteomes" id="UP000013015"/>
    </source>
</evidence>
<dbReference type="PANTHER" id="PTHR18901">
    <property type="entry name" value="2-DEOXYGLUCOSE-6-PHOSPHATE PHOSPHATASE 2"/>
    <property type="match status" value="1"/>
</dbReference>
<dbReference type="InterPro" id="IPR041492">
    <property type="entry name" value="HAD_2"/>
</dbReference>
<reference evidence="1 2" key="1">
    <citation type="submission" date="2013-03" db="EMBL/GenBank/DDBJ databases">
        <title>Reference genome for the Human Microbiome Project.</title>
        <authorList>
            <person name="Aqrawi P."/>
            <person name="Ayvaz T."/>
            <person name="Bess C."/>
            <person name="Blankenburg K."/>
            <person name="Coyle M."/>
            <person name="Deng J."/>
            <person name="Forbes L."/>
            <person name="Fowler G."/>
            <person name="Francisco L."/>
            <person name="Fu Q."/>
            <person name="Gibbs R."/>
            <person name="Gross S."/>
            <person name="Gubbala S."/>
            <person name="Hale W."/>
            <person name="Hemphill L."/>
            <person name="Highlander S."/>
            <person name="Hirani K."/>
            <person name="Jackson L."/>
            <person name="Jakkamsetti A."/>
            <person name="Javaid M."/>
            <person name="Jayaseelan J.C."/>
            <person name="Jiang H."/>
            <person name="Joshi V."/>
            <person name="Korchina V."/>
            <person name="Kovar C."/>
            <person name="Lara F."/>
            <person name="Lee S."/>
            <person name="Liu Y."/>
            <person name="Mata R."/>
            <person name="Mathew T."/>
            <person name="Munidasa M."/>
            <person name="Muzny D."/>
            <person name="Nazareth L."/>
            <person name="Ngo R."/>
            <person name="Nguyen L."/>
            <person name="Nguyen N."/>
            <person name="Okwuonu G."/>
            <person name="Ongeri F."/>
            <person name="Palculict T."/>
            <person name="Patil S."/>
            <person name="Petrosino J."/>
            <person name="Pham C."/>
            <person name="Pham P."/>
            <person name="Pu L.-L."/>
            <person name="Qin X."/>
            <person name="Qu J."/>
            <person name="Reid J."/>
            <person name="Ross M."/>
            <person name="Ruth R."/>
            <person name="Saada N."/>
            <person name="San Lucas F."/>
            <person name="Santibanez J."/>
            <person name="Shang Y."/>
            <person name="Simmons D."/>
            <person name="Song X.-Z."/>
            <person name="Tang L.-Y."/>
            <person name="Thornton R."/>
            <person name="Warren J."/>
            <person name="Weissenberger G."/>
            <person name="Wilczek-Boney K."/>
            <person name="Worley K."/>
            <person name="Youmans B."/>
            <person name="Zhang J."/>
            <person name="Zhang L."/>
            <person name="Zhao Z."/>
            <person name="Zhou C."/>
            <person name="Zhu D."/>
            <person name="Zhu Y."/>
        </authorList>
    </citation>
    <scope>NUCLEOTIDE SEQUENCE [LARGE SCALE GENOMIC DNA]</scope>
    <source>
        <strain evidence="1 2">F0333</strain>
    </source>
</reference>
<dbReference type="GO" id="GO:0016787">
    <property type="term" value="F:hydrolase activity"/>
    <property type="evidence" value="ECO:0007669"/>
    <property type="project" value="UniProtKB-KW"/>
</dbReference>